<sequence length="162" mass="18022">MTWSPDSPEGVSSEDQSTASLRKIKVDTMLRPTKVMAAPTSQMMPQSFGSGKSSPFHVDATTTSTRLDRPPHKVTCRAILPRLPPRPKTVVPCLRGFTTRQQKSGSCRSVRILRQETGLTASSPPGQSEHRYLLRRDDDETVVRLCRFCIPISRLCDINAAR</sequence>
<reference evidence="2" key="1">
    <citation type="submission" date="2023-06" db="EMBL/GenBank/DDBJ databases">
        <title>Genome-scale phylogeny and comparative genomics of the fungal order Sordariales.</title>
        <authorList>
            <consortium name="Lawrence Berkeley National Laboratory"/>
            <person name="Hensen N."/>
            <person name="Bonometti L."/>
            <person name="Westerberg I."/>
            <person name="Brannstrom I.O."/>
            <person name="Guillou S."/>
            <person name="Cros-Aarteil S."/>
            <person name="Calhoun S."/>
            <person name="Haridas S."/>
            <person name="Kuo A."/>
            <person name="Mondo S."/>
            <person name="Pangilinan J."/>
            <person name="Riley R."/>
            <person name="Labutti K."/>
            <person name="Andreopoulos B."/>
            <person name="Lipzen A."/>
            <person name="Chen C."/>
            <person name="Yanf M."/>
            <person name="Daum C."/>
            <person name="Ng V."/>
            <person name="Clum A."/>
            <person name="Steindorff A."/>
            <person name="Ohm R."/>
            <person name="Martin F."/>
            <person name="Silar P."/>
            <person name="Natvig D."/>
            <person name="Lalanne C."/>
            <person name="Gautier V."/>
            <person name="Ament-Velasquez S.L."/>
            <person name="Kruys A."/>
            <person name="Hutchinson M.I."/>
            <person name="Powell A.J."/>
            <person name="Barry K."/>
            <person name="Miller A.N."/>
            <person name="Grigoriev I.V."/>
            <person name="Debuchy R."/>
            <person name="Gladieux P."/>
            <person name="Thoren M.H."/>
            <person name="Johannesson H."/>
        </authorList>
    </citation>
    <scope>NUCLEOTIDE SEQUENCE</scope>
    <source>
        <strain evidence="2">SMH2532-1</strain>
    </source>
</reference>
<keyword evidence="3" id="KW-1185">Reference proteome</keyword>
<organism evidence="2 3">
    <name type="scientific">Cercophora newfieldiana</name>
    <dbReference type="NCBI Taxonomy" id="92897"/>
    <lineage>
        <taxon>Eukaryota</taxon>
        <taxon>Fungi</taxon>
        <taxon>Dikarya</taxon>
        <taxon>Ascomycota</taxon>
        <taxon>Pezizomycotina</taxon>
        <taxon>Sordariomycetes</taxon>
        <taxon>Sordariomycetidae</taxon>
        <taxon>Sordariales</taxon>
        <taxon>Lasiosphaeriaceae</taxon>
        <taxon>Cercophora</taxon>
    </lineage>
</organism>
<feature type="region of interest" description="Disordered" evidence="1">
    <location>
        <begin position="42"/>
        <end position="71"/>
    </location>
</feature>
<dbReference type="AlphaFoldDB" id="A0AA39Y6M8"/>
<name>A0AA39Y6M8_9PEZI</name>
<feature type="region of interest" description="Disordered" evidence="1">
    <location>
        <begin position="1"/>
        <end position="27"/>
    </location>
</feature>
<protein>
    <submittedName>
        <fullName evidence="2">Uncharacterized protein</fullName>
    </submittedName>
</protein>
<evidence type="ECO:0000256" key="1">
    <source>
        <dbReference type="SAM" id="MobiDB-lite"/>
    </source>
</evidence>
<proteinExistence type="predicted"/>
<feature type="compositionally biased region" description="Polar residues" evidence="1">
    <location>
        <begin position="42"/>
        <end position="53"/>
    </location>
</feature>
<accession>A0AA39Y6M8</accession>
<dbReference type="Proteomes" id="UP001174936">
    <property type="component" value="Unassembled WGS sequence"/>
</dbReference>
<gene>
    <name evidence="2" type="ORF">B0T16DRAFT_390794</name>
</gene>
<comment type="caution">
    <text evidence="2">The sequence shown here is derived from an EMBL/GenBank/DDBJ whole genome shotgun (WGS) entry which is preliminary data.</text>
</comment>
<dbReference type="EMBL" id="JAULSV010000004">
    <property type="protein sequence ID" value="KAK0646345.1"/>
    <property type="molecule type" value="Genomic_DNA"/>
</dbReference>
<evidence type="ECO:0000313" key="3">
    <source>
        <dbReference type="Proteomes" id="UP001174936"/>
    </source>
</evidence>
<evidence type="ECO:0000313" key="2">
    <source>
        <dbReference type="EMBL" id="KAK0646345.1"/>
    </source>
</evidence>